<evidence type="ECO:0000313" key="3">
    <source>
        <dbReference type="EMBL" id="MBB5800881.1"/>
    </source>
</evidence>
<sequence length="333" mass="33796">MTAVQESADVKERAEQVGSGQVVVTGVGFALPGVAEPGEVERGRDAAAEPVDPAAHLGKKGLRYKDHATRLALVAAKAALVRSGLWNETDGLTVDPRDVAVLATSNLGNLDSVAEVAALIGREGGTRLVSPIATPNLSSNVVCADIAIRFGLRGPNMMVCNGATSGLDALRWAATWLRSGRARHALVVGVEPDNDVSRAYAGGQVLDGAVAVVIERDDSTAGRAVLGELGPVARSGRLDESVAAAGGTDAGSRVWFVPEGDGMSSVVLPEAERVDVSRGWGRTSGAHGLLQIAVGTAHLAGGASSVVATCGGPADDAIASVVLRAPRSEPCPA</sequence>
<keyword evidence="1 3" id="KW-0808">Transferase</keyword>
<protein>
    <submittedName>
        <fullName evidence="3">3-oxoacyl-[acyl-carrier-protein] synthase II</fullName>
        <ecNumber evidence="3">2.3.1.179</ecNumber>
    </submittedName>
</protein>
<name>A0A7W9HF81_9PSEU</name>
<dbReference type="EC" id="2.3.1.179" evidence="3"/>
<keyword evidence="4" id="KW-1185">Reference proteome</keyword>
<dbReference type="PANTHER" id="PTHR11712:SF336">
    <property type="entry name" value="3-OXOACYL-[ACYL-CARRIER-PROTEIN] SYNTHASE, MITOCHONDRIAL"/>
    <property type="match status" value="1"/>
</dbReference>
<dbReference type="Pfam" id="PF00109">
    <property type="entry name" value="ketoacyl-synt"/>
    <property type="match status" value="1"/>
</dbReference>
<dbReference type="GO" id="GO:0005829">
    <property type="term" value="C:cytosol"/>
    <property type="evidence" value="ECO:0007669"/>
    <property type="project" value="TreeGrafter"/>
</dbReference>
<evidence type="ECO:0000259" key="2">
    <source>
        <dbReference type="Pfam" id="PF00109"/>
    </source>
</evidence>
<evidence type="ECO:0000313" key="4">
    <source>
        <dbReference type="Proteomes" id="UP000552097"/>
    </source>
</evidence>
<reference evidence="3 4" key="1">
    <citation type="submission" date="2020-08" db="EMBL/GenBank/DDBJ databases">
        <title>Sequencing the genomes of 1000 actinobacteria strains.</title>
        <authorList>
            <person name="Klenk H.-P."/>
        </authorList>
    </citation>
    <scope>NUCLEOTIDE SEQUENCE [LARGE SCALE GENOMIC DNA]</scope>
    <source>
        <strain evidence="3 4">DSM 45486</strain>
    </source>
</reference>
<gene>
    <name evidence="3" type="ORF">F4560_000649</name>
</gene>
<proteinExistence type="predicted"/>
<comment type="caution">
    <text evidence="3">The sequence shown here is derived from an EMBL/GenBank/DDBJ whole genome shotgun (WGS) entry which is preliminary data.</text>
</comment>
<dbReference type="GO" id="GO:0006633">
    <property type="term" value="P:fatty acid biosynthetic process"/>
    <property type="evidence" value="ECO:0007669"/>
    <property type="project" value="TreeGrafter"/>
</dbReference>
<dbReference type="SUPFAM" id="SSF53901">
    <property type="entry name" value="Thiolase-like"/>
    <property type="match status" value="1"/>
</dbReference>
<dbReference type="EMBL" id="JACHMO010000001">
    <property type="protein sequence ID" value="MBB5800881.1"/>
    <property type="molecule type" value="Genomic_DNA"/>
</dbReference>
<dbReference type="PANTHER" id="PTHR11712">
    <property type="entry name" value="POLYKETIDE SYNTHASE-RELATED"/>
    <property type="match status" value="1"/>
</dbReference>
<dbReference type="InterPro" id="IPR016039">
    <property type="entry name" value="Thiolase-like"/>
</dbReference>
<evidence type="ECO:0000256" key="1">
    <source>
        <dbReference type="ARBA" id="ARBA00022679"/>
    </source>
</evidence>
<accession>A0A7W9HF81</accession>
<dbReference type="InterPro" id="IPR000794">
    <property type="entry name" value="Beta-ketoacyl_synthase"/>
</dbReference>
<feature type="domain" description="Beta-ketoacyl synthase-like N-terminal" evidence="2">
    <location>
        <begin position="63"/>
        <end position="191"/>
    </location>
</feature>
<dbReference type="GO" id="GO:0004315">
    <property type="term" value="F:3-oxoacyl-[acyl-carrier-protein] synthase activity"/>
    <property type="evidence" value="ECO:0007669"/>
    <property type="project" value="UniProtKB-EC"/>
</dbReference>
<dbReference type="AlphaFoldDB" id="A0A7W9HF81"/>
<dbReference type="InterPro" id="IPR014030">
    <property type="entry name" value="Ketoacyl_synth_N"/>
</dbReference>
<organism evidence="3 4">
    <name type="scientific">Saccharothrix ecbatanensis</name>
    <dbReference type="NCBI Taxonomy" id="1105145"/>
    <lineage>
        <taxon>Bacteria</taxon>
        <taxon>Bacillati</taxon>
        <taxon>Actinomycetota</taxon>
        <taxon>Actinomycetes</taxon>
        <taxon>Pseudonocardiales</taxon>
        <taxon>Pseudonocardiaceae</taxon>
        <taxon>Saccharothrix</taxon>
    </lineage>
</organism>
<dbReference type="Gene3D" id="3.40.47.10">
    <property type="match status" value="1"/>
</dbReference>
<dbReference type="Proteomes" id="UP000552097">
    <property type="component" value="Unassembled WGS sequence"/>
</dbReference>
<dbReference type="RefSeq" id="WP_184915975.1">
    <property type="nucleotide sequence ID" value="NZ_JACHMO010000001.1"/>
</dbReference>
<keyword evidence="3" id="KW-0012">Acyltransferase</keyword>